<dbReference type="PANTHER" id="PTHR10811">
    <property type="entry name" value="FRINGE-RELATED"/>
    <property type="match status" value="1"/>
</dbReference>
<reference evidence="12" key="1">
    <citation type="submission" date="2020-10" db="EMBL/GenBank/DDBJ databases">
        <title>Feather gene expression reveals the developmental basis of iridescence in African starlings.</title>
        <authorList>
            <person name="Rubenstein D.R."/>
        </authorList>
    </citation>
    <scope>NUCLEOTIDE SEQUENCE</scope>
    <source>
        <strain evidence="12">SS15</strain>
        <tissue evidence="12">Liver</tissue>
    </source>
</reference>
<comment type="subcellular location">
    <subcellularLocation>
        <location evidence="9">Endomembrane system</location>
        <topology evidence="9">Single-pass membrane protein</topology>
    </subcellularLocation>
    <subcellularLocation>
        <location evidence="1">Membrane</location>
        <topology evidence="1">Single-pass type II membrane protein</topology>
    </subcellularLocation>
</comment>
<dbReference type="EMBL" id="JADDUC010000060">
    <property type="protein sequence ID" value="KAG0120640.1"/>
    <property type="molecule type" value="Genomic_DNA"/>
</dbReference>
<keyword evidence="6" id="KW-0735">Signal-anchor</keyword>
<evidence type="ECO:0000256" key="4">
    <source>
        <dbReference type="ARBA" id="ARBA00022679"/>
    </source>
</evidence>
<evidence type="ECO:0000259" key="11">
    <source>
        <dbReference type="Pfam" id="PF02434"/>
    </source>
</evidence>
<evidence type="ECO:0000256" key="8">
    <source>
        <dbReference type="ARBA" id="ARBA00023136"/>
    </source>
</evidence>
<feature type="region of interest" description="Disordered" evidence="10">
    <location>
        <begin position="78"/>
        <end position="111"/>
    </location>
</feature>
<keyword evidence="7" id="KW-1133">Transmembrane helix</keyword>
<sequence>TLLLTNPTPSEASRRADSVTWRYRHSLSLFDRIQAAAAMGRRLVHGVSGAAVFLASVALLSMRHRGAREAVQYPGIGEGVLEKPEQQSEGSPEQAGGRGQKDLKLHPPEAHRTEGSLTLGDIFIAVKTTKRFHQSRVELLLDTWISQASEQTYIFTDEEDGALKRRMGNDLSYDTTFLLHLQPLNCPGLERGGRVIFTNCSAEHSHQALSCKMAAEFDAFLASGLSWFCHLDDDNYLNPRALLKLLSSYAETWDVYLGKPSLNRPIRASETLPNNQTKSVRFWFATGGAGFCISRRLARKMVPWASGRNFLSTSELIRLPDDCTVGYIIECKVGGQLIPSALFHSHLENLQLIPTSQLMQQVTLSYGVFENKLNVIELSGPFSPQEDPSRFRSLHCHLYPDTSWCLQAVGCATAAHQGHQPVRQSAPWKSGFGEWGRRKEENERNEKGTGGKRVGRARSGKNTAFVCLQSPDRQVPSSLWDGKGQEEESGSGLEK</sequence>
<keyword evidence="8" id="KW-0472">Membrane</keyword>
<dbReference type="GO" id="GO:0016757">
    <property type="term" value="F:glycosyltransferase activity"/>
    <property type="evidence" value="ECO:0007669"/>
    <property type="project" value="UniProtKB-KW"/>
</dbReference>
<feature type="non-terminal residue" evidence="12">
    <location>
        <position position="495"/>
    </location>
</feature>
<gene>
    <name evidence="13" type="ORF">IHE44_0012286</name>
    <name evidence="12" type="ORF">IHE44_012154</name>
</gene>
<proteinExistence type="inferred from homology"/>
<evidence type="ECO:0000256" key="1">
    <source>
        <dbReference type="ARBA" id="ARBA00004606"/>
    </source>
</evidence>
<reference evidence="13 14" key="2">
    <citation type="journal article" date="2021" name="J. Hered.">
        <title>Feather Gene Expression Elucidates the Developmental Basis of Plumage Iridescence in African Starlings.</title>
        <authorList>
            <person name="Rubenstein D.R."/>
            <person name="Corvelo A."/>
            <person name="MacManes M.D."/>
            <person name="Maia R."/>
            <person name="Narzisi G."/>
            <person name="Rousaki A."/>
            <person name="Vandenabeele P."/>
            <person name="Shawkey M.D."/>
            <person name="Solomon J."/>
        </authorList>
    </citation>
    <scope>NUCLEOTIDE SEQUENCE [LARGE SCALE GENOMIC DNA]</scope>
    <source>
        <strain evidence="13">SS15</strain>
    </source>
</reference>
<evidence type="ECO:0000256" key="3">
    <source>
        <dbReference type="ARBA" id="ARBA00022676"/>
    </source>
</evidence>
<keyword evidence="14" id="KW-1185">Reference proteome</keyword>
<evidence type="ECO:0000313" key="13">
    <source>
        <dbReference type="EMBL" id="KAI1239174.1"/>
    </source>
</evidence>
<name>A0A835NT56_9PASS</name>
<dbReference type="GO" id="GO:0012505">
    <property type="term" value="C:endomembrane system"/>
    <property type="evidence" value="ECO:0007669"/>
    <property type="project" value="UniProtKB-SubCell"/>
</dbReference>
<dbReference type="Gene3D" id="3.90.550.50">
    <property type="match status" value="1"/>
</dbReference>
<protein>
    <submittedName>
        <fullName evidence="12 13">Beta-1</fullName>
    </submittedName>
</protein>
<dbReference type="InterPro" id="IPR003378">
    <property type="entry name" value="Fringe-like_glycosylTrfase"/>
</dbReference>
<evidence type="ECO:0000256" key="7">
    <source>
        <dbReference type="ARBA" id="ARBA00022989"/>
    </source>
</evidence>
<evidence type="ECO:0000256" key="9">
    <source>
        <dbReference type="ARBA" id="ARBA00037847"/>
    </source>
</evidence>
<dbReference type="OrthoDB" id="8959630at2759"/>
<evidence type="ECO:0000256" key="5">
    <source>
        <dbReference type="ARBA" id="ARBA00022692"/>
    </source>
</evidence>
<dbReference type="AlphaFoldDB" id="A0A835NT56"/>
<feature type="compositionally biased region" description="Basic and acidic residues" evidence="10">
    <location>
        <begin position="435"/>
        <end position="449"/>
    </location>
</feature>
<keyword evidence="3 12" id="KW-0328">Glycosyltransferase</keyword>
<feature type="non-terminal residue" evidence="12">
    <location>
        <position position="1"/>
    </location>
</feature>
<evidence type="ECO:0000256" key="6">
    <source>
        <dbReference type="ARBA" id="ARBA00022968"/>
    </source>
</evidence>
<keyword evidence="4 12" id="KW-0808">Transferase</keyword>
<evidence type="ECO:0000313" key="12">
    <source>
        <dbReference type="EMBL" id="KAG0120640.1"/>
    </source>
</evidence>
<dbReference type="GO" id="GO:0016020">
    <property type="term" value="C:membrane"/>
    <property type="evidence" value="ECO:0007669"/>
    <property type="project" value="UniProtKB-SubCell"/>
</dbReference>
<evidence type="ECO:0000313" key="14">
    <source>
        <dbReference type="Proteomes" id="UP000618051"/>
    </source>
</evidence>
<accession>A0A835NT56</accession>
<feature type="domain" description="Fringe-like glycosyltransferase" evidence="11">
    <location>
        <begin position="117"/>
        <end position="390"/>
    </location>
</feature>
<comment type="caution">
    <text evidence="12">The sequence shown here is derived from an EMBL/GenBank/DDBJ whole genome shotgun (WGS) entry which is preliminary data.</text>
</comment>
<feature type="region of interest" description="Disordered" evidence="10">
    <location>
        <begin position="420"/>
        <end position="495"/>
    </location>
</feature>
<comment type="similarity">
    <text evidence="2">Belongs to the glycosyltransferase 31 family.</text>
</comment>
<evidence type="ECO:0000256" key="10">
    <source>
        <dbReference type="SAM" id="MobiDB-lite"/>
    </source>
</evidence>
<dbReference type="Proteomes" id="UP000618051">
    <property type="component" value="Unassembled WGS sequence"/>
</dbReference>
<dbReference type="Pfam" id="PF02434">
    <property type="entry name" value="Fringe"/>
    <property type="match status" value="1"/>
</dbReference>
<feature type="compositionally biased region" description="Basic and acidic residues" evidence="10">
    <location>
        <begin position="99"/>
        <end position="111"/>
    </location>
</feature>
<organism evidence="12">
    <name type="scientific">Lamprotornis superbus</name>
    <dbReference type="NCBI Taxonomy" id="245042"/>
    <lineage>
        <taxon>Eukaryota</taxon>
        <taxon>Metazoa</taxon>
        <taxon>Chordata</taxon>
        <taxon>Craniata</taxon>
        <taxon>Vertebrata</taxon>
        <taxon>Euteleostomi</taxon>
        <taxon>Archelosauria</taxon>
        <taxon>Archosauria</taxon>
        <taxon>Dinosauria</taxon>
        <taxon>Saurischia</taxon>
        <taxon>Theropoda</taxon>
        <taxon>Coelurosauria</taxon>
        <taxon>Aves</taxon>
        <taxon>Neognathae</taxon>
        <taxon>Neoaves</taxon>
        <taxon>Telluraves</taxon>
        <taxon>Australaves</taxon>
        <taxon>Passeriformes</taxon>
        <taxon>Sturnidae</taxon>
        <taxon>Lamprotornis</taxon>
    </lineage>
</organism>
<evidence type="ECO:0000256" key="2">
    <source>
        <dbReference type="ARBA" id="ARBA00008661"/>
    </source>
</evidence>
<dbReference type="EMBL" id="JADDUC020000005">
    <property type="protein sequence ID" value="KAI1239174.1"/>
    <property type="molecule type" value="Genomic_DNA"/>
</dbReference>
<keyword evidence="5" id="KW-0812">Transmembrane</keyword>
<reference evidence="13" key="3">
    <citation type="submission" date="2022-01" db="EMBL/GenBank/DDBJ databases">
        <authorList>
            <person name="Rubenstein D.R."/>
        </authorList>
    </citation>
    <scope>NUCLEOTIDE SEQUENCE</scope>
    <source>
        <strain evidence="13">SS15</strain>
        <tissue evidence="13">Liver</tissue>
    </source>
</reference>